<evidence type="ECO:0000313" key="4">
    <source>
        <dbReference type="Proteomes" id="UP000698963"/>
    </source>
</evidence>
<dbReference type="InterPro" id="IPR030970">
    <property type="entry name" value="ABC_MlaD"/>
</dbReference>
<dbReference type="EMBL" id="DYZA01000239">
    <property type="protein sequence ID" value="HJD98286.1"/>
    <property type="molecule type" value="Genomic_DNA"/>
</dbReference>
<dbReference type="InterPro" id="IPR052336">
    <property type="entry name" value="MlaD_Phospholipid_Transporter"/>
</dbReference>
<reference evidence="3" key="2">
    <citation type="submission" date="2021-09" db="EMBL/GenBank/DDBJ databases">
        <authorList>
            <person name="Gilroy R."/>
        </authorList>
    </citation>
    <scope>NUCLEOTIDE SEQUENCE</scope>
    <source>
        <strain evidence="3">ChiGjej2B2-19336</strain>
    </source>
</reference>
<feature type="transmembrane region" description="Helical" evidence="1">
    <location>
        <begin position="6"/>
        <end position="25"/>
    </location>
</feature>
<dbReference type="Pfam" id="PF02470">
    <property type="entry name" value="MlaD"/>
    <property type="match status" value="1"/>
</dbReference>
<keyword evidence="1" id="KW-0812">Transmembrane</keyword>
<dbReference type="NCBIfam" id="TIGR04430">
    <property type="entry name" value="OM_asym_MlaD"/>
    <property type="match status" value="1"/>
</dbReference>
<comment type="caution">
    <text evidence="3">The sequence shown here is derived from an EMBL/GenBank/DDBJ whole genome shotgun (WGS) entry which is preliminary data.</text>
</comment>
<dbReference type="PANTHER" id="PTHR33371">
    <property type="entry name" value="INTERMEMBRANE PHOSPHOLIPID TRANSPORT SYSTEM BINDING PROTEIN MLAD-RELATED"/>
    <property type="match status" value="1"/>
</dbReference>
<accession>A0A921DSL8</accession>
<keyword evidence="1" id="KW-0472">Membrane</keyword>
<evidence type="ECO:0000256" key="1">
    <source>
        <dbReference type="SAM" id="Phobius"/>
    </source>
</evidence>
<gene>
    <name evidence="3" type="primary">mlaD</name>
    <name evidence="3" type="ORF">K8W16_11660</name>
</gene>
<evidence type="ECO:0000313" key="3">
    <source>
        <dbReference type="EMBL" id="HJD98286.1"/>
    </source>
</evidence>
<proteinExistence type="predicted"/>
<name>A0A921DSL8_9BACT</name>
<feature type="domain" description="Mce/MlaD" evidence="2">
    <location>
        <begin position="36"/>
        <end position="114"/>
    </location>
</feature>
<dbReference type="InterPro" id="IPR003399">
    <property type="entry name" value="Mce/MlaD"/>
</dbReference>
<dbReference type="GO" id="GO:0005543">
    <property type="term" value="F:phospholipid binding"/>
    <property type="evidence" value="ECO:0007669"/>
    <property type="project" value="TreeGrafter"/>
</dbReference>
<dbReference type="PANTHER" id="PTHR33371:SF4">
    <property type="entry name" value="INTERMEMBRANE PHOSPHOLIPID TRANSPORT SYSTEM BINDING PROTEIN MLAD"/>
    <property type="match status" value="1"/>
</dbReference>
<dbReference type="AlphaFoldDB" id="A0A921DSL8"/>
<protein>
    <submittedName>
        <fullName evidence="3">Outer membrane lipid asymmetry maintenance protein MlaD</fullName>
    </submittedName>
</protein>
<dbReference type="GO" id="GO:0005548">
    <property type="term" value="F:phospholipid transporter activity"/>
    <property type="evidence" value="ECO:0007669"/>
    <property type="project" value="TreeGrafter"/>
</dbReference>
<organism evidence="3 4">
    <name type="scientific">Mailhella massiliensis</name>
    <dbReference type="NCBI Taxonomy" id="1903261"/>
    <lineage>
        <taxon>Bacteria</taxon>
        <taxon>Pseudomonadati</taxon>
        <taxon>Thermodesulfobacteriota</taxon>
        <taxon>Desulfovibrionia</taxon>
        <taxon>Desulfovibrionales</taxon>
        <taxon>Desulfovibrionaceae</taxon>
        <taxon>Mailhella</taxon>
    </lineage>
</organism>
<evidence type="ECO:0000259" key="2">
    <source>
        <dbReference type="Pfam" id="PF02470"/>
    </source>
</evidence>
<dbReference type="RefSeq" id="WP_304124026.1">
    <property type="nucleotide sequence ID" value="NZ_DYZA01000239.1"/>
</dbReference>
<dbReference type="Proteomes" id="UP000698963">
    <property type="component" value="Unassembled WGS sequence"/>
</dbReference>
<sequence>MSAAKNTVIGVFVVIGLVCVTYLTIKLGRMEVLGDNGYTVTARFSSVAGLRTGASVEIAGVSIGRVSAIRLDTKDYTAHVDLRINEGVPLSEDVMASVKTSGLIGDKYISITPGGSEELLAPGSLITDTEPALDLEALIGKVVFGGV</sequence>
<reference evidence="3" key="1">
    <citation type="journal article" date="2021" name="PeerJ">
        <title>Extensive microbial diversity within the chicken gut microbiome revealed by metagenomics and culture.</title>
        <authorList>
            <person name="Gilroy R."/>
            <person name="Ravi A."/>
            <person name="Getino M."/>
            <person name="Pursley I."/>
            <person name="Horton D.L."/>
            <person name="Alikhan N.F."/>
            <person name="Baker D."/>
            <person name="Gharbi K."/>
            <person name="Hall N."/>
            <person name="Watson M."/>
            <person name="Adriaenssens E.M."/>
            <person name="Foster-Nyarko E."/>
            <person name="Jarju S."/>
            <person name="Secka A."/>
            <person name="Antonio M."/>
            <person name="Oren A."/>
            <person name="Chaudhuri R.R."/>
            <person name="La Ragione R."/>
            <person name="Hildebrand F."/>
            <person name="Pallen M.J."/>
        </authorList>
    </citation>
    <scope>NUCLEOTIDE SEQUENCE</scope>
    <source>
        <strain evidence="3">ChiGjej2B2-19336</strain>
    </source>
</reference>
<keyword evidence="1" id="KW-1133">Transmembrane helix</keyword>